<keyword evidence="1" id="KW-1133">Transmembrane helix</keyword>
<name>A0ABR8SQ23_9BACL</name>
<evidence type="ECO:0000313" key="2">
    <source>
        <dbReference type="EMBL" id="MBD7965604.1"/>
    </source>
</evidence>
<gene>
    <name evidence="2" type="ORF">H9648_16190</name>
</gene>
<dbReference type="EMBL" id="JACSQM010000008">
    <property type="protein sequence ID" value="MBD7965604.1"/>
    <property type="molecule type" value="Genomic_DNA"/>
</dbReference>
<keyword evidence="3" id="KW-1185">Reference proteome</keyword>
<dbReference type="Proteomes" id="UP000603641">
    <property type="component" value="Unassembled WGS sequence"/>
</dbReference>
<dbReference type="RefSeq" id="WP_191754860.1">
    <property type="nucleotide sequence ID" value="NZ_JACSQM010000008.1"/>
</dbReference>
<keyword evidence="1" id="KW-0472">Membrane</keyword>
<reference evidence="2 3" key="1">
    <citation type="submission" date="2020-08" db="EMBL/GenBank/DDBJ databases">
        <title>A Genomic Blueprint of the Chicken Gut Microbiome.</title>
        <authorList>
            <person name="Gilroy R."/>
            <person name="Ravi A."/>
            <person name="Getino M."/>
            <person name="Pursley I."/>
            <person name="Horton D.L."/>
            <person name="Alikhan N.-F."/>
            <person name="Baker D."/>
            <person name="Gharbi K."/>
            <person name="Hall N."/>
            <person name="Watson M."/>
            <person name="Adriaenssens E.M."/>
            <person name="Foster-Nyarko E."/>
            <person name="Jarju S."/>
            <person name="Secka A."/>
            <person name="Antonio M."/>
            <person name="Oren A."/>
            <person name="Chaudhuri R."/>
            <person name="La Ragione R.M."/>
            <person name="Hildebrand F."/>
            <person name="Pallen M.J."/>
        </authorList>
    </citation>
    <scope>NUCLEOTIDE SEQUENCE [LARGE SCALE GENOMIC DNA]</scope>
    <source>
        <strain evidence="2 3">Sa2CUA10</strain>
    </source>
</reference>
<keyword evidence="1" id="KW-0812">Transmembrane</keyword>
<feature type="transmembrane region" description="Helical" evidence="1">
    <location>
        <begin position="32"/>
        <end position="50"/>
    </location>
</feature>
<sequence>MYLIMFLLSLLSLAGSFYFFVLSLLNMAPKILAIPGLFIAVLLTTLCYNYRSKLRRIG</sequence>
<evidence type="ECO:0000256" key="1">
    <source>
        <dbReference type="SAM" id="Phobius"/>
    </source>
</evidence>
<evidence type="ECO:0000313" key="3">
    <source>
        <dbReference type="Proteomes" id="UP000603641"/>
    </source>
</evidence>
<comment type="caution">
    <text evidence="2">The sequence shown here is derived from an EMBL/GenBank/DDBJ whole genome shotgun (WGS) entry which is preliminary data.</text>
</comment>
<proteinExistence type="predicted"/>
<accession>A0ABR8SQ23</accession>
<organism evidence="2 3">
    <name type="scientific">Fictibacillus norfolkensis</name>
    <dbReference type="NCBI Taxonomy" id="2762233"/>
    <lineage>
        <taxon>Bacteria</taxon>
        <taxon>Bacillati</taxon>
        <taxon>Bacillota</taxon>
        <taxon>Bacilli</taxon>
        <taxon>Bacillales</taxon>
        <taxon>Fictibacillaceae</taxon>
        <taxon>Fictibacillus</taxon>
    </lineage>
</organism>
<protein>
    <submittedName>
        <fullName evidence="2">Uncharacterized protein</fullName>
    </submittedName>
</protein>